<dbReference type="EMBL" id="JAATJH010000002">
    <property type="protein sequence ID" value="NJC26349.1"/>
    <property type="molecule type" value="Genomic_DNA"/>
</dbReference>
<accession>A0ABX0XAP1</accession>
<dbReference type="Proteomes" id="UP000770785">
    <property type="component" value="Unassembled WGS sequence"/>
</dbReference>
<comment type="caution">
    <text evidence="1">The sequence shown here is derived from an EMBL/GenBank/DDBJ whole genome shotgun (WGS) entry which is preliminary data.</text>
</comment>
<name>A0ABX0XAP1_9BACT</name>
<evidence type="ECO:0000313" key="1">
    <source>
        <dbReference type="EMBL" id="NJC26349.1"/>
    </source>
</evidence>
<organism evidence="1 2">
    <name type="scientific">Neolewinella antarctica</name>
    <dbReference type="NCBI Taxonomy" id="442734"/>
    <lineage>
        <taxon>Bacteria</taxon>
        <taxon>Pseudomonadati</taxon>
        <taxon>Bacteroidota</taxon>
        <taxon>Saprospiria</taxon>
        <taxon>Saprospirales</taxon>
        <taxon>Lewinellaceae</taxon>
        <taxon>Neolewinella</taxon>
    </lineage>
</organism>
<dbReference type="RefSeq" id="WP_168037098.1">
    <property type="nucleotide sequence ID" value="NZ_JAATJH010000002.1"/>
</dbReference>
<reference evidence="1 2" key="1">
    <citation type="submission" date="2020-03" db="EMBL/GenBank/DDBJ databases">
        <title>Genomic Encyclopedia of Type Strains, Phase IV (KMG-IV): sequencing the most valuable type-strain genomes for metagenomic binning, comparative biology and taxonomic classification.</title>
        <authorList>
            <person name="Goeker M."/>
        </authorList>
    </citation>
    <scope>NUCLEOTIDE SEQUENCE [LARGE SCALE GENOMIC DNA]</scope>
    <source>
        <strain evidence="1 2">DSM 105096</strain>
    </source>
</reference>
<gene>
    <name evidence="1" type="ORF">GGR27_001848</name>
</gene>
<protein>
    <submittedName>
        <fullName evidence="1">Uncharacterized protein</fullName>
    </submittedName>
</protein>
<keyword evidence="2" id="KW-1185">Reference proteome</keyword>
<evidence type="ECO:0000313" key="2">
    <source>
        <dbReference type="Proteomes" id="UP000770785"/>
    </source>
</evidence>
<sequence length="78" mass="8645">MQQSSTHLDLVTYLYGESTTAQAQATEKSLAGDPVLRHEFTDLVQAQASLPKVRFSARKRLLQVIRKYAAGPDLQLSV</sequence>
<proteinExistence type="predicted"/>